<dbReference type="OrthoDB" id="3357271at2759"/>
<feature type="region of interest" description="Disordered" evidence="1">
    <location>
        <begin position="364"/>
        <end position="432"/>
    </location>
</feature>
<evidence type="ECO:0000313" key="3">
    <source>
        <dbReference type="Proteomes" id="UP000605986"/>
    </source>
</evidence>
<evidence type="ECO:0000256" key="1">
    <source>
        <dbReference type="SAM" id="MobiDB-lite"/>
    </source>
</evidence>
<dbReference type="EMBL" id="JAADJG010000271">
    <property type="protein sequence ID" value="KAF4449856.1"/>
    <property type="molecule type" value="Genomic_DNA"/>
</dbReference>
<feature type="compositionally biased region" description="Basic and acidic residues" evidence="1">
    <location>
        <begin position="34"/>
        <end position="43"/>
    </location>
</feature>
<organism evidence="2 3">
    <name type="scientific">Fusarium austroafricanum</name>
    <dbReference type="NCBI Taxonomy" id="2364996"/>
    <lineage>
        <taxon>Eukaryota</taxon>
        <taxon>Fungi</taxon>
        <taxon>Dikarya</taxon>
        <taxon>Ascomycota</taxon>
        <taxon>Pezizomycotina</taxon>
        <taxon>Sordariomycetes</taxon>
        <taxon>Hypocreomycetidae</taxon>
        <taxon>Hypocreales</taxon>
        <taxon>Nectriaceae</taxon>
        <taxon>Fusarium</taxon>
        <taxon>Fusarium concolor species complex</taxon>
    </lineage>
</organism>
<feature type="region of interest" description="Disordered" evidence="1">
    <location>
        <begin position="1"/>
        <end position="346"/>
    </location>
</feature>
<accession>A0A8H4KGS0</accession>
<keyword evidence="3" id="KW-1185">Reference proteome</keyword>
<name>A0A8H4KGS0_9HYPO</name>
<dbReference type="AlphaFoldDB" id="A0A8H4KGS0"/>
<sequence>MSGSKYKDIMKNGWHPEKSGTTFKGQVKGLVGRGKSDDKDRSNHVSVPISQLKDPSSFAPPPKRTGSGLIPAAPKTESAPRKVITSPSNYQDPRASAPEEPGYAEPQEDFEEQPQPRGPYCTNTTGLSTDNLPKPPGRRDGADGRPAQPPSYQSAMTGVGGGRAAPPSLPPRLPPSLPPRLPPSLPPRLPPRTNSGSTVSSSPAPRPAPTGSGLLNQGAVSRLGAAGISVPGFGIGRSSPAADASPSPPPPPRPGVASPPPAPAASHMNELQNRFSKLGTSSNTNSTAPPPPSEGTTWAQKQAALKTASSFQKDPSSVSFSDARAAASTANNFRQRHGEQVAAGAKKVNSLNQKYGLLDKAQSSYSSFQGNQSQGQGENATTGAASPGLASVVGKKKPPPPPPKRKPALIGASATPIDDEPPPIPMATRPQF</sequence>
<gene>
    <name evidence="2" type="ORF">F53441_6936</name>
</gene>
<evidence type="ECO:0000313" key="2">
    <source>
        <dbReference type="EMBL" id="KAF4449856.1"/>
    </source>
</evidence>
<feature type="compositionally biased region" description="Basic residues" evidence="1">
    <location>
        <begin position="394"/>
        <end position="407"/>
    </location>
</feature>
<feature type="compositionally biased region" description="Polar residues" evidence="1">
    <location>
        <begin position="121"/>
        <end position="131"/>
    </location>
</feature>
<feature type="compositionally biased region" description="Low complexity" evidence="1">
    <location>
        <begin position="364"/>
        <end position="377"/>
    </location>
</feature>
<dbReference type="Proteomes" id="UP000605986">
    <property type="component" value="Unassembled WGS sequence"/>
</dbReference>
<comment type="caution">
    <text evidence="2">The sequence shown here is derived from an EMBL/GenBank/DDBJ whole genome shotgun (WGS) entry which is preliminary data.</text>
</comment>
<feature type="compositionally biased region" description="Polar residues" evidence="1">
    <location>
        <begin position="307"/>
        <end position="320"/>
    </location>
</feature>
<feature type="compositionally biased region" description="Basic and acidic residues" evidence="1">
    <location>
        <begin position="1"/>
        <end position="18"/>
    </location>
</feature>
<reference evidence="2" key="1">
    <citation type="submission" date="2020-01" db="EMBL/GenBank/DDBJ databases">
        <title>Identification and distribution of gene clusters putatively required for synthesis of sphingolipid metabolism inhibitors in phylogenetically diverse species of the filamentous fungus Fusarium.</title>
        <authorList>
            <person name="Kim H.-S."/>
            <person name="Busman M."/>
            <person name="Brown D.W."/>
            <person name="Divon H."/>
            <person name="Uhlig S."/>
            <person name="Proctor R.H."/>
        </authorList>
    </citation>
    <scope>NUCLEOTIDE SEQUENCE</scope>
    <source>
        <strain evidence="2">NRRL 53441</strain>
    </source>
</reference>
<feature type="compositionally biased region" description="Polar residues" evidence="1">
    <location>
        <begin position="193"/>
        <end position="203"/>
    </location>
</feature>
<protein>
    <submittedName>
        <fullName evidence="2">Gmp synthase</fullName>
    </submittedName>
</protein>
<feature type="compositionally biased region" description="Polar residues" evidence="1">
    <location>
        <begin position="269"/>
        <end position="279"/>
    </location>
</feature>
<proteinExistence type="predicted"/>
<feature type="compositionally biased region" description="Pro residues" evidence="1">
    <location>
        <begin position="246"/>
        <end position="263"/>
    </location>
</feature>
<feature type="compositionally biased region" description="Pro residues" evidence="1">
    <location>
        <begin position="167"/>
        <end position="190"/>
    </location>
</feature>